<dbReference type="GO" id="GO:0044550">
    <property type="term" value="P:secondary metabolite biosynthetic process"/>
    <property type="evidence" value="ECO:0007669"/>
    <property type="project" value="TreeGrafter"/>
</dbReference>
<sequence>MQIQRISTQLPEQSVSLVEQCELFELTSFKALIYKKFIGVEQIPVARPGEIDVMLEKVIREAIPEGEGKSVHVVIHAHTCPIVGQYGQITMPRILRRLGLYQAFFSGICANRCASFFDAIDVIRTILEQRKGGYGILVTGESALTQELRVVENTAVAGDAAGALLFSYDDICEHFGQLLAYRTHIFGQYSQGVWLENELRSSYEQSYQSMMKDVISATLSQGGVSIEQLRWIVPHSVNRKSWLELADAIHFERSRIMLDNIAHTGHCFGSDMMLNLQRLIHSNSLAKGDHYLMLAVGLGGSFGAALFRH</sequence>
<accession>A0A1R4LDK0</accession>
<evidence type="ECO:0000313" key="5">
    <source>
        <dbReference type="Proteomes" id="UP000188276"/>
    </source>
</evidence>
<keyword evidence="2 4" id="KW-0012">Acyltransferase</keyword>
<evidence type="ECO:0000256" key="2">
    <source>
        <dbReference type="ARBA" id="ARBA00023315"/>
    </source>
</evidence>
<dbReference type="InterPro" id="IPR016039">
    <property type="entry name" value="Thiolase-like"/>
</dbReference>
<reference evidence="5" key="1">
    <citation type="submission" date="2017-02" db="EMBL/GenBank/DDBJ databases">
        <authorList>
            <person name="Rodrigo-Torres L."/>
            <person name="Arahal R.D."/>
            <person name="Lucena T."/>
        </authorList>
    </citation>
    <scope>NUCLEOTIDE SEQUENCE [LARGE SCALE GENOMIC DNA]</scope>
    <source>
        <strain evidence="5">CECT 7878</strain>
    </source>
</reference>
<evidence type="ECO:0000259" key="3">
    <source>
        <dbReference type="Pfam" id="PF08541"/>
    </source>
</evidence>
<dbReference type="OrthoDB" id="2636646at2"/>
<feature type="domain" description="Beta-ketoacyl-[acyl-carrier-protein] synthase III C-terminal" evidence="3">
    <location>
        <begin position="219"/>
        <end position="308"/>
    </location>
</feature>
<gene>
    <name evidence="4" type="primary">fabH_2</name>
    <name evidence="4" type="ORF">VR7878_00857</name>
</gene>
<dbReference type="PANTHER" id="PTHR34069:SF2">
    <property type="entry name" value="BETA-KETOACYL-[ACYL-CARRIER-PROTEIN] SYNTHASE III"/>
    <property type="match status" value="1"/>
</dbReference>
<dbReference type="STRING" id="1123498.VR7878_00857"/>
<protein>
    <submittedName>
        <fullName evidence="4">3-oxoacyl-[acyl-carrier-protein] synthase 3</fullName>
        <ecNumber evidence="4">2.3.1.180</ecNumber>
    </submittedName>
</protein>
<dbReference type="GO" id="GO:0033818">
    <property type="term" value="F:beta-ketoacyl-acyl-carrier-protein synthase III activity"/>
    <property type="evidence" value="ECO:0007669"/>
    <property type="project" value="UniProtKB-EC"/>
</dbReference>
<dbReference type="RefSeq" id="WP_077333724.1">
    <property type="nucleotide sequence ID" value="NZ_FULE01000014.1"/>
</dbReference>
<name>A0A1R4LDK0_VIBR1</name>
<dbReference type="InterPro" id="IPR013747">
    <property type="entry name" value="ACP_syn_III_C"/>
</dbReference>
<dbReference type="AlphaFoldDB" id="A0A1R4LDK0"/>
<keyword evidence="1 4" id="KW-0808">Transferase</keyword>
<keyword evidence="5" id="KW-1185">Reference proteome</keyword>
<evidence type="ECO:0000256" key="1">
    <source>
        <dbReference type="ARBA" id="ARBA00022679"/>
    </source>
</evidence>
<organism evidence="4 5">
    <name type="scientific">Vibrio ruber (strain DSM 16370 / JCM 11486 / BCRC 17186 / CECT 7878 / LMG 23124 / VR1)</name>
    <dbReference type="NCBI Taxonomy" id="1123498"/>
    <lineage>
        <taxon>Bacteria</taxon>
        <taxon>Pseudomonadati</taxon>
        <taxon>Pseudomonadota</taxon>
        <taxon>Gammaproteobacteria</taxon>
        <taxon>Vibrionales</taxon>
        <taxon>Vibrionaceae</taxon>
        <taxon>Vibrio</taxon>
    </lineage>
</organism>
<dbReference type="SUPFAM" id="SSF53901">
    <property type="entry name" value="Thiolase-like"/>
    <property type="match status" value="1"/>
</dbReference>
<proteinExistence type="predicted"/>
<evidence type="ECO:0000313" key="4">
    <source>
        <dbReference type="EMBL" id="SJN54632.1"/>
    </source>
</evidence>
<dbReference type="Gene3D" id="3.40.47.10">
    <property type="match status" value="2"/>
</dbReference>
<dbReference type="Pfam" id="PF08541">
    <property type="entry name" value="ACP_syn_III_C"/>
    <property type="match status" value="1"/>
</dbReference>
<dbReference type="EC" id="2.3.1.180" evidence="4"/>
<dbReference type="EMBL" id="FULE01000014">
    <property type="protein sequence ID" value="SJN54632.1"/>
    <property type="molecule type" value="Genomic_DNA"/>
</dbReference>
<dbReference type="PANTHER" id="PTHR34069">
    <property type="entry name" value="3-OXOACYL-[ACYL-CARRIER-PROTEIN] SYNTHASE 3"/>
    <property type="match status" value="1"/>
</dbReference>
<dbReference type="Proteomes" id="UP000188276">
    <property type="component" value="Unassembled WGS sequence"/>
</dbReference>